<evidence type="ECO:0000313" key="4">
    <source>
        <dbReference type="Proteomes" id="UP000273898"/>
    </source>
</evidence>
<reference evidence="2 4" key="1">
    <citation type="submission" date="2018-10" db="EMBL/GenBank/DDBJ databases">
        <title>Genomic Encyclopedia of Archaeal and Bacterial Type Strains, Phase II (KMG-II): from individual species to whole genera.</title>
        <authorList>
            <person name="Goeker M."/>
        </authorList>
    </citation>
    <scope>NUCLEOTIDE SEQUENCE [LARGE SCALE GENOMIC DNA]</scope>
    <source>
        <strain evidence="2 4">DSM 19624</strain>
    </source>
</reference>
<sequence>MKLSKKIIIPLLLAIIAVCIVVIVCKINCGWNRPVANPISPDSISRRLVTYKAANQNMANFDSISKIIFKNLDTNKIKVPFNGDIINSTDVLLSLGLNNADLYNYVQCSKIRLETKLGFINDSIKVYVRPIDISSKPWRNLYFKKDGNLCYLNGELWVNPCKECIFCNIFPTSKVTPDSQKHAMTDTDDIYYLDLNNPCPPCTIQE</sequence>
<organism evidence="2 4">
    <name type="scientific">Pedobacter alluvionis</name>
    <dbReference type="NCBI Taxonomy" id="475253"/>
    <lineage>
        <taxon>Bacteria</taxon>
        <taxon>Pseudomonadati</taxon>
        <taxon>Bacteroidota</taxon>
        <taxon>Sphingobacteriia</taxon>
        <taxon>Sphingobacteriales</taxon>
        <taxon>Sphingobacteriaceae</taxon>
        <taxon>Pedobacter</taxon>
    </lineage>
</organism>
<dbReference type="AlphaFoldDB" id="A0A497Y9T2"/>
<feature type="transmembrane region" description="Helical" evidence="1">
    <location>
        <begin position="7"/>
        <end position="24"/>
    </location>
</feature>
<dbReference type="EMBL" id="RCCK01000010">
    <property type="protein sequence ID" value="RLJ79591.1"/>
    <property type="molecule type" value="Genomic_DNA"/>
</dbReference>
<dbReference type="Proteomes" id="UP000273898">
    <property type="component" value="Unassembled WGS sequence"/>
</dbReference>
<protein>
    <submittedName>
        <fullName evidence="2">Uncharacterized protein</fullName>
    </submittedName>
</protein>
<keyword evidence="1" id="KW-0812">Transmembrane</keyword>
<accession>A0A497Y9T2</accession>
<reference evidence="3 5" key="2">
    <citation type="submission" date="2019-03" db="EMBL/GenBank/DDBJ databases">
        <authorList>
            <person name="He R.-H."/>
        </authorList>
    </citation>
    <scope>NUCLEOTIDE SEQUENCE [LARGE SCALE GENOMIC DNA]</scope>
    <source>
        <strain evidence="3 5">DSM 19624</strain>
    </source>
</reference>
<keyword evidence="1" id="KW-0472">Membrane</keyword>
<dbReference type="RefSeq" id="WP_121282177.1">
    <property type="nucleotide sequence ID" value="NZ_RCCK01000010.1"/>
</dbReference>
<dbReference type="OrthoDB" id="9911751at2"/>
<evidence type="ECO:0000313" key="2">
    <source>
        <dbReference type="EMBL" id="RLJ79591.1"/>
    </source>
</evidence>
<keyword evidence="1" id="KW-1133">Transmembrane helix</keyword>
<keyword evidence="5" id="KW-1185">Reference proteome</keyword>
<name>A0A497Y9T2_9SPHI</name>
<proteinExistence type="predicted"/>
<gene>
    <name evidence="2" type="ORF">BCL90_0296</name>
    <name evidence="3" type="ORF">E3V97_09855</name>
</gene>
<evidence type="ECO:0000313" key="3">
    <source>
        <dbReference type="EMBL" id="TFB30924.1"/>
    </source>
</evidence>
<evidence type="ECO:0000313" key="5">
    <source>
        <dbReference type="Proteomes" id="UP000297429"/>
    </source>
</evidence>
<comment type="caution">
    <text evidence="2">The sequence shown here is derived from an EMBL/GenBank/DDBJ whole genome shotgun (WGS) entry which is preliminary data.</text>
</comment>
<evidence type="ECO:0000256" key="1">
    <source>
        <dbReference type="SAM" id="Phobius"/>
    </source>
</evidence>
<dbReference type="Proteomes" id="UP000297429">
    <property type="component" value="Unassembled WGS sequence"/>
</dbReference>
<dbReference type="EMBL" id="SOPX01000002">
    <property type="protein sequence ID" value="TFB30924.1"/>
    <property type="molecule type" value="Genomic_DNA"/>
</dbReference>